<feature type="region of interest" description="Disordered" evidence="1">
    <location>
        <begin position="38"/>
        <end position="80"/>
    </location>
</feature>
<dbReference type="AlphaFoldDB" id="A0A4Y7TCA8"/>
<evidence type="ECO:0000256" key="1">
    <source>
        <dbReference type="SAM" id="MobiDB-lite"/>
    </source>
</evidence>
<dbReference type="Proteomes" id="UP000298030">
    <property type="component" value="Unassembled WGS sequence"/>
</dbReference>
<comment type="caution">
    <text evidence="2">The sequence shown here is derived from an EMBL/GenBank/DDBJ whole genome shotgun (WGS) entry which is preliminary data.</text>
</comment>
<feature type="compositionally biased region" description="Pro residues" evidence="1">
    <location>
        <begin position="69"/>
        <end position="79"/>
    </location>
</feature>
<evidence type="ECO:0000313" key="3">
    <source>
        <dbReference type="Proteomes" id="UP000298030"/>
    </source>
</evidence>
<gene>
    <name evidence="2" type="ORF">FA13DRAFT_1813646</name>
</gene>
<reference evidence="2 3" key="1">
    <citation type="journal article" date="2019" name="Nat. Ecol. Evol.">
        <title>Megaphylogeny resolves global patterns of mushroom evolution.</title>
        <authorList>
            <person name="Varga T."/>
            <person name="Krizsan K."/>
            <person name="Foldi C."/>
            <person name="Dima B."/>
            <person name="Sanchez-Garcia M."/>
            <person name="Sanchez-Ramirez S."/>
            <person name="Szollosi G.J."/>
            <person name="Szarkandi J.G."/>
            <person name="Papp V."/>
            <person name="Albert L."/>
            <person name="Andreopoulos W."/>
            <person name="Angelini C."/>
            <person name="Antonin V."/>
            <person name="Barry K.W."/>
            <person name="Bougher N.L."/>
            <person name="Buchanan P."/>
            <person name="Buyck B."/>
            <person name="Bense V."/>
            <person name="Catcheside P."/>
            <person name="Chovatia M."/>
            <person name="Cooper J."/>
            <person name="Damon W."/>
            <person name="Desjardin D."/>
            <person name="Finy P."/>
            <person name="Geml J."/>
            <person name="Haridas S."/>
            <person name="Hughes K."/>
            <person name="Justo A."/>
            <person name="Karasinski D."/>
            <person name="Kautmanova I."/>
            <person name="Kiss B."/>
            <person name="Kocsube S."/>
            <person name="Kotiranta H."/>
            <person name="LaButti K.M."/>
            <person name="Lechner B.E."/>
            <person name="Liimatainen K."/>
            <person name="Lipzen A."/>
            <person name="Lukacs Z."/>
            <person name="Mihaltcheva S."/>
            <person name="Morgado L.N."/>
            <person name="Niskanen T."/>
            <person name="Noordeloos M.E."/>
            <person name="Ohm R.A."/>
            <person name="Ortiz-Santana B."/>
            <person name="Ovrebo C."/>
            <person name="Racz N."/>
            <person name="Riley R."/>
            <person name="Savchenko A."/>
            <person name="Shiryaev A."/>
            <person name="Soop K."/>
            <person name="Spirin V."/>
            <person name="Szebenyi C."/>
            <person name="Tomsovsky M."/>
            <person name="Tulloss R.E."/>
            <person name="Uehling J."/>
            <person name="Grigoriev I.V."/>
            <person name="Vagvolgyi C."/>
            <person name="Papp T."/>
            <person name="Martin F.M."/>
            <person name="Miettinen O."/>
            <person name="Hibbett D.S."/>
            <person name="Nagy L.G."/>
        </authorList>
    </citation>
    <scope>NUCLEOTIDE SEQUENCE [LARGE SCALE GENOMIC DNA]</scope>
    <source>
        <strain evidence="2 3">FP101781</strain>
    </source>
</reference>
<feature type="compositionally biased region" description="Low complexity" evidence="1">
    <location>
        <begin position="55"/>
        <end position="68"/>
    </location>
</feature>
<sequence length="204" mass="23902">MSTGTCCSSSLNWTYPAFIPDDPDLAFWEDGDCLKNFPDRTYDEGGERNHEEPFSETPTSSPAESEYPALPPPDPPSPTPSYVRYFRGQCTCTDCSPNGPIVYPPDVEVEKSKLFVQWNLRQARKQREKVLQHREKFLTGMIFRRKRAMLVVNKAFGLDDAETYDWDEESYERWWEATRKKFEEVEEKARMQWGPNSLPYDYHF</sequence>
<dbReference type="EMBL" id="QPFP01000017">
    <property type="protein sequence ID" value="TEB31817.1"/>
    <property type="molecule type" value="Genomic_DNA"/>
</dbReference>
<evidence type="ECO:0000313" key="2">
    <source>
        <dbReference type="EMBL" id="TEB31817.1"/>
    </source>
</evidence>
<name>A0A4Y7TCA8_COPMI</name>
<accession>A0A4Y7TCA8</accession>
<organism evidence="2 3">
    <name type="scientific">Coprinellus micaceus</name>
    <name type="common">Glistening ink-cap mushroom</name>
    <name type="synonym">Coprinus micaceus</name>
    <dbReference type="NCBI Taxonomy" id="71717"/>
    <lineage>
        <taxon>Eukaryota</taxon>
        <taxon>Fungi</taxon>
        <taxon>Dikarya</taxon>
        <taxon>Basidiomycota</taxon>
        <taxon>Agaricomycotina</taxon>
        <taxon>Agaricomycetes</taxon>
        <taxon>Agaricomycetidae</taxon>
        <taxon>Agaricales</taxon>
        <taxon>Agaricineae</taxon>
        <taxon>Psathyrellaceae</taxon>
        <taxon>Coprinellus</taxon>
    </lineage>
</organism>
<protein>
    <submittedName>
        <fullName evidence="2">Uncharacterized protein</fullName>
    </submittedName>
</protein>
<proteinExistence type="predicted"/>
<keyword evidence="3" id="KW-1185">Reference proteome</keyword>
<feature type="compositionally biased region" description="Basic and acidic residues" evidence="1">
    <location>
        <begin position="38"/>
        <end position="53"/>
    </location>
</feature>